<protein>
    <submittedName>
        <fullName evidence="6">Uncharacterized protein</fullName>
    </submittedName>
</protein>
<dbReference type="Gene3D" id="3.40.50.720">
    <property type="entry name" value="NAD(P)-binding Rossmann-like Domain"/>
    <property type="match status" value="1"/>
</dbReference>
<keyword evidence="4" id="KW-0812">Transmembrane</keyword>
<accession>A0ABD3M2K3</accession>
<dbReference type="SUPFAM" id="SSF51735">
    <property type="entry name" value="NAD(P)-binding Rossmann-fold domains"/>
    <property type="match status" value="1"/>
</dbReference>
<gene>
    <name evidence="6" type="ORF">ACHAWU_004831</name>
</gene>
<dbReference type="SUPFAM" id="SSF103511">
    <property type="entry name" value="Chlorophyll a-b binding protein"/>
    <property type="match status" value="1"/>
</dbReference>
<reference evidence="6 7" key="1">
    <citation type="submission" date="2024-10" db="EMBL/GenBank/DDBJ databases">
        <title>Updated reference genomes for cyclostephanoid diatoms.</title>
        <authorList>
            <person name="Roberts W.R."/>
            <person name="Alverson A.J."/>
        </authorList>
    </citation>
    <scope>NUCLEOTIDE SEQUENCE [LARGE SCALE GENOMIC DNA]</scope>
    <source>
        <strain evidence="6 7">AJA232-27</strain>
    </source>
</reference>
<dbReference type="PRINTS" id="PR00081">
    <property type="entry name" value="GDHRDH"/>
</dbReference>
<keyword evidence="7" id="KW-1185">Reference proteome</keyword>
<dbReference type="Pfam" id="PF00106">
    <property type="entry name" value="adh_short"/>
    <property type="match status" value="1"/>
</dbReference>
<dbReference type="Gene3D" id="1.10.3460.10">
    <property type="entry name" value="Chlorophyll a/b binding protein domain"/>
    <property type="match status" value="1"/>
</dbReference>
<sequence length="416" mass="44636">MIATSTASSPVVYCLLLLLLHSLHPSVSALILSGSTARTSVAALRSTNNDDNNMSGDLKRILVTGANTGIGLALTKQLVSEYNCHVYLGSRNPERGAFAVEEVKKCTGKDSVELLTINVSDDASVQSAANTLSEKLGASSSKLYAIVNNAGTGFCHNTPPSEILDTNTRGPRRVVDAILPHLDSTNGRIVNLGSGAGPGFVGGNRLSKERKMRYLNPMEEEEIEEEIAHILKMNDEYAAYGGSKALLACYTMKLAQVHPNLSVSILSPGYICTDMTRGMGASKPPEEGTVSLIKCLFEDLPASGWFWGSDGLRSPLHYMRNPGEPEYDVLFERQWNFNQGRGPWGLKKNAEIWNGRVAQVAFVVVLLQELITGKGVIASITDGDAVGYAFLGLAGVGTLGLTIWLAIKGDESDIVF</sequence>
<keyword evidence="3" id="KW-0560">Oxidoreductase</keyword>
<dbReference type="InterPro" id="IPR002347">
    <property type="entry name" value="SDR_fam"/>
</dbReference>
<evidence type="ECO:0000256" key="3">
    <source>
        <dbReference type="ARBA" id="ARBA00023002"/>
    </source>
</evidence>
<organism evidence="6 7">
    <name type="scientific">Discostella pseudostelligera</name>
    <dbReference type="NCBI Taxonomy" id="259834"/>
    <lineage>
        <taxon>Eukaryota</taxon>
        <taxon>Sar</taxon>
        <taxon>Stramenopiles</taxon>
        <taxon>Ochrophyta</taxon>
        <taxon>Bacillariophyta</taxon>
        <taxon>Coscinodiscophyceae</taxon>
        <taxon>Thalassiosirophycidae</taxon>
        <taxon>Stephanodiscales</taxon>
        <taxon>Stephanodiscaceae</taxon>
        <taxon>Discostella</taxon>
    </lineage>
</organism>
<dbReference type="AlphaFoldDB" id="A0ABD3M2K3"/>
<dbReference type="EMBL" id="JALLBG020000237">
    <property type="protein sequence ID" value="KAL3758193.1"/>
    <property type="molecule type" value="Genomic_DNA"/>
</dbReference>
<feature type="chain" id="PRO_5044788197" evidence="5">
    <location>
        <begin position="30"/>
        <end position="416"/>
    </location>
</feature>
<keyword evidence="4" id="KW-1133">Transmembrane helix</keyword>
<comment type="similarity">
    <text evidence="1">Belongs to the short-chain dehydrogenases/reductases (SDR) family.</text>
</comment>
<proteinExistence type="inferred from homology"/>
<evidence type="ECO:0000256" key="5">
    <source>
        <dbReference type="SAM" id="SignalP"/>
    </source>
</evidence>
<keyword evidence="5" id="KW-0732">Signal</keyword>
<comment type="caution">
    <text evidence="6">The sequence shown here is derived from an EMBL/GenBank/DDBJ whole genome shotgun (WGS) entry which is preliminary data.</text>
</comment>
<dbReference type="PANTHER" id="PTHR43490">
    <property type="entry name" value="(+)-NEOMENTHOL DEHYDROGENASE"/>
    <property type="match status" value="1"/>
</dbReference>
<name>A0ABD3M2K3_9STRA</name>
<dbReference type="GO" id="GO:0016491">
    <property type="term" value="F:oxidoreductase activity"/>
    <property type="evidence" value="ECO:0007669"/>
    <property type="project" value="UniProtKB-KW"/>
</dbReference>
<dbReference type="InterPro" id="IPR036291">
    <property type="entry name" value="NAD(P)-bd_dom_sf"/>
</dbReference>
<evidence type="ECO:0000313" key="6">
    <source>
        <dbReference type="EMBL" id="KAL3758193.1"/>
    </source>
</evidence>
<dbReference type="PANTHER" id="PTHR43490:SF99">
    <property type="entry name" value="SHORT-CHAIN DEHYDROGENASE_REDUCTASE"/>
    <property type="match status" value="1"/>
</dbReference>
<dbReference type="Proteomes" id="UP001530293">
    <property type="component" value="Unassembled WGS sequence"/>
</dbReference>
<keyword evidence="2" id="KW-0521">NADP</keyword>
<feature type="transmembrane region" description="Helical" evidence="4">
    <location>
        <begin position="385"/>
        <end position="407"/>
    </location>
</feature>
<evidence type="ECO:0000256" key="1">
    <source>
        <dbReference type="ARBA" id="ARBA00006484"/>
    </source>
</evidence>
<evidence type="ECO:0000313" key="7">
    <source>
        <dbReference type="Proteomes" id="UP001530293"/>
    </source>
</evidence>
<evidence type="ECO:0000256" key="4">
    <source>
        <dbReference type="SAM" id="Phobius"/>
    </source>
</evidence>
<evidence type="ECO:0000256" key="2">
    <source>
        <dbReference type="ARBA" id="ARBA00022857"/>
    </source>
</evidence>
<keyword evidence="4" id="KW-0472">Membrane</keyword>
<feature type="signal peptide" evidence="5">
    <location>
        <begin position="1"/>
        <end position="29"/>
    </location>
</feature>